<dbReference type="SUPFAM" id="SSF81383">
    <property type="entry name" value="F-box domain"/>
    <property type="match status" value="1"/>
</dbReference>
<dbReference type="EMBL" id="JAACJO010000001">
    <property type="protein sequence ID" value="KAF5363553.1"/>
    <property type="molecule type" value="Genomic_DNA"/>
</dbReference>
<dbReference type="SMART" id="SM00256">
    <property type="entry name" value="FBOX"/>
    <property type="match status" value="1"/>
</dbReference>
<dbReference type="InterPro" id="IPR001810">
    <property type="entry name" value="F-box_dom"/>
</dbReference>
<accession>A0A8H5GEN0</accession>
<evidence type="ECO:0000313" key="3">
    <source>
        <dbReference type="Proteomes" id="UP000559027"/>
    </source>
</evidence>
<dbReference type="Proteomes" id="UP000559027">
    <property type="component" value="Unassembled WGS sequence"/>
</dbReference>
<protein>
    <recommendedName>
        <fullName evidence="1">F-box domain-containing protein</fullName>
    </recommendedName>
</protein>
<dbReference type="InterPro" id="IPR036047">
    <property type="entry name" value="F-box-like_dom_sf"/>
</dbReference>
<dbReference type="Gene3D" id="1.20.1280.50">
    <property type="match status" value="1"/>
</dbReference>
<dbReference type="Pfam" id="PF12937">
    <property type="entry name" value="F-box-like"/>
    <property type="match status" value="1"/>
</dbReference>
<gene>
    <name evidence="2" type="ORF">D9756_000095</name>
</gene>
<proteinExistence type="predicted"/>
<name>A0A8H5GEN0_9AGAR</name>
<organism evidence="2 3">
    <name type="scientific">Leucocoprinus leucothites</name>
    <dbReference type="NCBI Taxonomy" id="201217"/>
    <lineage>
        <taxon>Eukaryota</taxon>
        <taxon>Fungi</taxon>
        <taxon>Dikarya</taxon>
        <taxon>Basidiomycota</taxon>
        <taxon>Agaricomycotina</taxon>
        <taxon>Agaricomycetes</taxon>
        <taxon>Agaricomycetidae</taxon>
        <taxon>Agaricales</taxon>
        <taxon>Agaricineae</taxon>
        <taxon>Agaricaceae</taxon>
        <taxon>Leucocoprinus</taxon>
    </lineage>
</organism>
<dbReference type="AlphaFoldDB" id="A0A8H5GEN0"/>
<comment type="caution">
    <text evidence="2">The sequence shown here is derived from an EMBL/GenBank/DDBJ whole genome shotgun (WGS) entry which is preliminary data.</text>
</comment>
<dbReference type="OrthoDB" id="3068592at2759"/>
<feature type="domain" description="F-box" evidence="1">
    <location>
        <begin position="30"/>
        <end position="76"/>
    </location>
</feature>
<dbReference type="PROSITE" id="PS50181">
    <property type="entry name" value="FBOX"/>
    <property type="match status" value="1"/>
</dbReference>
<keyword evidence="3" id="KW-1185">Reference proteome</keyword>
<evidence type="ECO:0000259" key="1">
    <source>
        <dbReference type="PROSITE" id="PS50181"/>
    </source>
</evidence>
<evidence type="ECO:0000313" key="2">
    <source>
        <dbReference type="EMBL" id="KAF5363553.1"/>
    </source>
</evidence>
<reference evidence="2 3" key="1">
    <citation type="journal article" date="2020" name="ISME J.">
        <title>Uncovering the hidden diversity of litter-decomposition mechanisms in mushroom-forming fungi.</title>
        <authorList>
            <person name="Floudas D."/>
            <person name="Bentzer J."/>
            <person name="Ahren D."/>
            <person name="Johansson T."/>
            <person name="Persson P."/>
            <person name="Tunlid A."/>
        </authorList>
    </citation>
    <scope>NUCLEOTIDE SEQUENCE [LARGE SCALE GENOMIC DNA]</scope>
    <source>
        <strain evidence="2 3">CBS 146.42</strain>
    </source>
</reference>
<sequence length="401" mass="46027">MPHDPNDSISISNRIIIQTICNLTVTLHMSETISSLPSEILSKIFLELDCSNLLSTRLTCKGFYDVTKSRHFWLEHIQKIKETFGYILPLEASCYTTQELDFDIDNIAWNDIKLGKRSYLDFLPGSSRWLLVRQSEAVAFILDVESPPSAPDIKVLFDCRGALAPDREHPRWDPKNVFSYWIDRSKSRLSFLLVATSFYFYTSRVVITEVELSGDGPSNTTFMTRPRTTFRTSLPADLPFWMAKLNNTSSWGSMDDWRVAANDRYYVEYKIRLSAMRVHDYRTLVGNDDDPLLVQNSDPVLIRDCKFMGDIRFIHGNILVALGTTDGKIYIFEIHPESDISPTVPKVEQLHIVDMDGLTYMFSPIKWFPDASKIIFFNGETSLPWAHLRIPHDKSTPSKTT</sequence>